<dbReference type="GO" id="GO:0046872">
    <property type="term" value="F:metal ion binding"/>
    <property type="evidence" value="ECO:0007669"/>
    <property type="project" value="TreeGrafter"/>
</dbReference>
<dbReference type="CDD" id="cd07756">
    <property type="entry name" value="CYTH-like_Pase_CHAD"/>
    <property type="match status" value="1"/>
</dbReference>
<dbReference type="InterPro" id="IPR033469">
    <property type="entry name" value="CYTH-like_dom_sf"/>
</dbReference>
<dbReference type="Gene3D" id="1.40.20.10">
    <property type="entry name" value="CHAD domain"/>
    <property type="match status" value="1"/>
</dbReference>
<feature type="domain" description="CYTH" evidence="1">
    <location>
        <begin position="39"/>
        <end position="243"/>
    </location>
</feature>
<sequence length="555" mass="61848">MQALDQIQEILPAKKGANCALFLDKLFAFRYIFTMTKSAREIELKLELDPAAQDEIKRSGALKDFAASRPVTKTLQSIYFDTPDQALRQAKISLRVRKSGRSWVQTAKLGTGVMGGLSSPIEAEHPVSGRALDLSVIEDADVRAKLVETIGDASVSECFETVMKRTTRQLTRETDGAHIELAFDTGNILAGPESHPLVELEMELKAGPSAALFEVAKQLLNDVPFRFSPYSKAERGYRFAEGQPDGKAVPFFAENVVFEQGITVEHAFRDVLRSCLTQIAENRLAVLASENPEGPHQLRVGLRRLRSAFRLFKPALNPATMTPLDQLARTVAAEAGALRDFDVLIDEIVEPVVDKAPESISFEALLADLHASRGKDTRTALVTHLKSAEVNAFLLDQAAYTEGRGWLDPENFDQSSLLAQPIEDFAAQALAKQWKKVNKYGKRLDELTIPERHEMRKAMKKLRYGIEFFGSLYPKDAVKPLLKRMKRLQDIFGYLNDVAMAERLPEMSNVTGKNALTAGQAIGFTIGWHEAQSQAMWQHARGYWDATKDVPKFWS</sequence>
<comment type="caution">
    <text evidence="3">The sequence shown here is derived from an EMBL/GenBank/DDBJ whole genome shotgun (WGS) entry which is preliminary data.</text>
</comment>
<evidence type="ECO:0008006" key="5">
    <source>
        <dbReference type="Google" id="ProtNLM"/>
    </source>
</evidence>
<dbReference type="AlphaFoldDB" id="A0A5E8H4R6"/>
<dbReference type="Pfam" id="PF05235">
    <property type="entry name" value="CHAD"/>
    <property type="match status" value="1"/>
</dbReference>
<dbReference type="PROSITE" id="PS51708">
    <property type="entry name" value="CHAD"/>
    <property type="match status" value="1"/>
</dbReference>
<proteinExistence type="predicted"/>
<dbReference type="PROSITE" id="PS51707">
    <property type="entry name" value="CYTH"/>
    <property type="match status" value="1"/>
</dbReference>
<dbReference type="InterPro" id="IPR007899">
    <property type="entry name" value="CHAD_dom"/>
</dbReference>
<dbReference type="SUPFAM" id="SSF55154">
    <property type="entry name" value="CYTH-like phosphatases"/>
    <property type="match status" value="1"/>
</dbReference>
<reference evidence="3 4" key="2">
    <citation type="submission" date="2013-04" db="EMBL/GenBank/DDBJ databases">
        <authorList>
            <person name="Fiebig A."/>
            <person name="Pradella S."/>
            <person name="Wagner-Doebler I."/>
        </authorList>
    </citation>
    <scope>NUCLEOTIDE SEQUENCE [LARGE SCALE GENOMIC DNA]</scope>
    <source>
        <strain evidence="4">DSM 17067 / NCIMB 14079 / DFL-11</strain>
    </source>
</reference>
<accession>A0A5E8H4R6</accession>
<dbReference type="Proteomes" id="UP000004703">
    <property type="component" value="Chromosome"/>
</dbReference>
<evidence type="ECO:0000259" key="2">
    <source>
        <dbReference type="PROSITE" id="PS51708"/>
    </source>
</evidence>
<gene>
    <name evidence="3" type="ORF">SADFL11_4796</name>
</gene>
<dbReference type="PANTHER" id="PTHR39569">
    <property type="entry name" value="INORGANIC TRIPHOSPHATASE"/>
    <property type="match status" value="1"/>
</dbReference>
<dbReference type="SMART" id="SM00880">
    <property type="entry name" value="CHAD"/>
    <property type="match status" value="1"/>
</dbReference>
<evidence type="ECO:0000259" key="1">
    <source>
        <dbReference type="PROSITE" id="PS51707"/>
    </source>
</evidence>
<dbReference type="Gene3D" id="2.40.320.10">
    <property type="entry name" value="Hypothetical Protein Pfu-838710-001"/>
    <property type="match status" value="1"/>
</dbReference>
<dbReference type="SMART" id="SM01118">
    <property type="entry name" value="CYTH"/>
    <property type="match status" value="1"/>
</dbReference>
<feature type="domain" description="CHAD" evidence="2">
    <location>
        <begin position="261"/>
        <end position="555"/>
    </location>
</feature>
<protein>
    <recommendedName>
        <fullName evidence="5">Inorganic triphosphatase YgiF</fullName>
    </recommendedName>
</protein>
<dbReference type="InterPro" id="IPR039013">
    <property type="entry name" value="YgiF"/>
</dbReference>
<organism evidence="3 4">
    <name type="scientific">Roseibium alexandrii (strain DSM 17067 / NCIMB 14079 / DFL-11)</name>
    <name type="common">Labrenzia alexandrii</name>
    <dbReference type="NCBI Taxonomy" id="244592"/>
    <lineage>
        <taxon>Bacteria</taxon>
        <taxon>Pseudomonadati</taxon>
        <taxon>Pseudomonadota</taxon>
        <taxon>Alphaproteobacteria</taxon>
        <taxon>Hyphomicrobiales</taxon>
        <taxon>Stappiaceae</taxon>
        <taxon>Roseibium</taxon>
    </lineage>
</organism>
<evidence type="ECO:0000313" key="3">
    <source>
        <dbReference type="EMBL" id="EEE47507.1"/>
    </source>
</evidence>
<dbReference type="InterPro" id="IPR023577">
    <property type="entry name" value="CYTH_domain"/>
</dbReference>
<dbReference type="InterPro" id="IPR038186">
    <property type="entry name" value="CHAD_dom_sf"/>
</dbReference>
<reference evidence="3 4" key="1">
    <citation type="submission" date="2008-01" db="EMBL/GenBank/DDBJ databases">
        <authorList>
            <person name="Wagner-Dobler I."/>
            <person name="Ferriera S."/>
            <person name="Johnson J."/>
            <person name="Kravitz S."/>
            <person name="Beeson K."/>
            <person name="Sutton G."/>
            <person name="Rogers Y.-H."/>
            <person name="Friedman R."/>
            <person name="Frazier M."/>
            <person name="Venter J.C."/>
        </authorList>
    </citation>
    <scope>NUCLEOTIDE SEQUENCE [LARGE SCALE GENOMIC DNA]</scope>
    <source>
        <strain evidence="4">DSM 17067 / NCIMB 14079 / DFL-11</strain>
    </source>
</reference>
<evidence type="ECO:0000313" key="4">
    <source>
        <dbReference type="Proteomes" id="UP000004703"/>
    </source>
</evidence>
<name>A0A5E8H4R6_ROSAD</name>
<dbReference type="EMBL" id="ACCU02000004">
    <property type="protein sequence ID" value="EEE47507.1"/>
    <property type="molecule type" value="Genomic_DNA"/>
</dbReference>
<dbReference type="PANTHER" id="PTHR39569:SF1">
    <property type="entry name" value="INORGANIC TRIPHOSPHATASE"/>
    <property type="match status" value="1"/>
</dbReference>
<dbReference type="Pfam" id="PF01928">
    <property type="entry name" value="CYTH"/>
    <property type="match status" value="1"/>
</dbReference>
<dbReference type="GO" id="GO:0050355">
    <property type="term" value="F:inorganic triphosphate phosphatase activity"/>
    <property type="evidence" value="ECO:0007669"/>
    <property type="project" value="InterPro"/>
</dbReference>